<dbReference type="CDD" id="cd06257">
    <property type="entry name" value="DnaJ"/>
    <property type="match status" value="1"/>
</dbReference>
<dbReference type="InterPro" id="IPR036869">
    <property type="entry name" value="J_dom_sf"/>
</dbReference>
<evidence type="ECO:0000313" key="4">
    <source>
        <dbReference type="Proteomes" id="UP001604277"/>
    </source>
</evidence>
<feature type="compositionally biased region" description="Low complexity" evidence="1">
    <location>
        <begin position="358"/>
        <end position="368"/>
    </location>
</feature>
<evidence type="ECO:0000259" key="2">
    <source>
        <dbReference type="PROSITE" id="PS50076"/>
    </source>
</evidence>
<sequence>MGINGDTHSLWSSSFLPVELSENRVPLVGMKKGFSSYPELVLCSSNYKRSHATLWQVSFDLCNKCDLSTWTRMFEDENWLHSVTITNSGQFLCNESAASNLGGWQLRRVPLAPPHATIDSTWNELPTYFGKCHAAYESCVLDPSDSDEFNYDKRKMLLQIYNICASEIHITAKQRFAETNTTVSKMDCNKDEAIRCKGIAEKKLTQEDIAGAKKFALKAQSLFPEVDGLSQFLEVINLYVASRKKINGEADLYGIFGVDPSVDDVTLRKKYRKMALILHPDKNKSVGADGAFFILSQAWDVLSDKDKRLAYNQKLNLRAPHPPCPTDKNGFRNFTSSSSSQNARNMETAAKPQHIPTRSRTSATATSSHCNTPLWPRNPKAATGAQHVPSPKKRQKTATSSRSAATPPRPRNPRTATTAQHIPSHQKTSKTATNSMFVRTPSQPRNRTTAQHTPASNPQPIPCPTPSGPGTFWTSCNRCRMQYEYPKIYLNQNLLCPYCREVFLATQKPAPPSESIHSSPGCCAFHHQKPGSSFVSGGSGSVTSSDTRATQTAQRVQSGVESLKRVREEAVAVAGSKEALQKNNIAPDTTDAPSASENSVKKIHVDGQKWNDAKEGNRLTAHNMAAHRTSLEI</sequence>
<feature type="compositionally biased region" description="Polar residues" evidence="1">
    <location>
        <begin position="546"/>
        <end position="560"/>
    </location>
</feature>
<dbReference type="Pfam" id="PF23551">
    <property type="entry name" value="Zn_ribbon_20"/>
    <property type="match status" value="1"/>
</dbReference>
<dbReference type="PROSITE" id="PS00636">
    <property type="entry name" value="DNAJ_1"/>
    <property type="match status" value="1"/>
</dbReference>
<feature type="compositionally biased region" description="Polar residues" evidence="1">
    <location>
        <begin position="420"/>
        <end position="456"/>
    </location>
</feature>
<dbReference type="SUPFAM" id="SSF46565">
    <property type="entry name" value="Chaperone J-domain"/>
    <property type="match status" value="1"/>
</dbReference>
<reference evidence="4" key="1">
    <citation type="submission" date="2024-07" db="EMBL/GenBank/DDBJ databases">
        <title>Two chromosome-level genome assemblies of Korean endemic species Abeliophyllum distichum and Forsythia ovata (Oleaceae).</title>
        <authorList>
            <person name="Jang H."/>
        </authorList>
    </citation>
    <scope>NUCLEOTIDE SEQUENCE [LARGE SCALE GENOMIC DNA]</scope>
</reference>
<dbReference type="Proteomes" id="UP001604277">
    <property type="component" value="Unassembled WGS sequence"/>
</dbReference>
<protein>
    <recommendedName>
        <fullName evidence="2">J domain-containing protein</fullName>
    </recommendedName>
</protein>
<dbReference type="PROSITE" id="PS50076">
    <property type="entry name" value="DNAJ_2"/>
    <property type="match status" value="1"/>
</dbReference>
<dbReference type="AlphaFoldDB" id="A0ABD1R2N0"/>
<accession>A0ABD1R2N0</accession>
<feature type="compositionally biased region" description="Low complexity" evidence="1">
    <location>
        <begin position="534"/>
        <end position="545"/>
    </location>
</feature>
<gene>
    <name evidence="3" type="ORF">Fot_44133</name>
</gene>
<name>A0ABD1R2N0_9LAMI</name>
<dbReference type="Gene3D" id="1.10.287.110">
    <property type="entry name" value="DnaJ domain"/>
    <property type="match status" value="1"/>
</dbReference>
<dbReference type="InterPro" id="IPR018253">
    <property type="entry name" value="DnaJ_domain_CS"/>
</dbReference>
<dbReference type="InterPro" id="IPR001623">
    <property type="entry name" value="DnaJ_domain"/>
</dbReference>
<feature type="compositionally biased region" description="Polar residues" evidence="1">
    <location>
        <begin position="332"/>
        <end position="345"/>
    </location>
</feature>
<dbReference type="SMART" id="SM00271">
    <property type="entry name" value="DnaJ"/>
    <property type="match status" value="1"/>
</dbReference>
<feature type="compositionally biased region" description="Low complexity" evidence="1">
    <location>
        <begin position="397"/>
        <end position="406"/>
    </location>
</feature>
<evidence type="ECO:0000313" key="3">
    <source>
        <dbReference type="EMBL" id="KAL2482689.1"/>
    </source>
</evidence>
<feature type="domain" description="J" evidence="2">
    <location>
        <begin position="251"/>
        <end position="315"/>
    </location>
</feature>
<dbReference type="PANTHER" id="PTHR44137">
    <property type="entry name" value="BNAC03G44070D PROTEIN"/>
    <property type="match status" value="1"/>
</dbReference>
<comment type="caution">
    <text evidence="3">The sequence shown here is derived from an EMBL/GenBank/DDBJ whole genome shotgun (WGS) entry which is preliminary data.</text>
</comment>
<dbReference type="PANTHER" id="PTHR44137:SF61">
    <property type="entry name" value="J DOMAIN-CONTAINING PROTEIN"/>
    <property type="match status" value="1"/>
</dbReference>
<dbReference type="PRINTS" id="PR00625">
    <property type="entry name" value="JDOMAIN"/>
</dbReference>
<dbReference type="EMBL" id="JBFOLJ010000013">
    <property type="protein sequence ID" value="KAL2482689.1"/>
    <property type="molecule type" value="Genomic_DNA"/>
</dbReference>
<dbReference type="Pfam" id="PF00226">
    <property type="entry name" value="DnaJ"/>
    <property type="match status" value="1"/>
</dbReference>
<organism evidence="3 4">
    <name type="scientific">Forsythia ovata</name>
    <dbReference type="NCBI Taxonomy" id="205694"/>
    <lineage>
        <taxon>Eukaryota</taxon>
        <taxon>Viridiplantae</taxon>
        <taxon>Streptophyta</taxon>
        <taxon>Embryophyta</taxon>
        <taxon>Tracheophyta</taxon>
        <taxon>Spermatophyta</taxon>
        <taxon>Magnoliopsida</taxon>
        <taxon>eudicotyledons</taxon>
        <taxon>Gunneridae</taxon>
        <taxon>Pentapetalae</taxon>
        <taxon>asterids</taxon>
        <taxon>lamiids</taxon>
        <taxon>Lamiales</taxon>
        <taxon>Oleaceae</taxon>
        <taxon>Forsythieae</taxon>
        <taxon>Forsythia</taxon>
    </lineage>
</organism>
<feature type="region of interest" description="Disordered" evidence="1">
    <location>
        <begin position="534"/>
        <end position="561"/>
    </location>
</feature>
<keyword evidence="4" id="KW-1185">Reference proteome</keyword>
<proteinExistence type="predicted"/>
<feature type="region of interest" description="Disordered" evidence="1">
    <location>
        <begin position="317"/>
        <end position="463"/>
    </location>
</feature>
<dbReference type="InterPro" id="IPR056988">
    <property type="entry name" value="Zn_ribbon_pln"/>
</dbReference>
<evidence type="ECO:0000256" key="1">
    <source>
        <dbReference type="SAM" id="MobiDB-lite"/>
    </source>
</evidence>